<protein>
    <submittedName>
        <fullName evidence="2">Uncharacterized protein</fullName>
    </submittedName>
</protein>
<dbReference type="AlphaFoldDB" id="A0A4Q6Y242"/>
<sequence length="139" mass="14864">MRVSQCLTAIAALAVVASAVPAQAKERLTGEAKLAQMLDGRVAGKPVDCLSLTQIRSSEIIDRTAIVYTANDGTLYVNRPSGANFLDDDDILVSEPRNGQACRIDIVRLIDRGSRMPGASIGLNDFVPYPRPPKVAKAN</sequence>
<organism evidence="2 3">
    <name type="scientific">Sphingomonas populi</name>
    <dbReference type="NCBI Taxonomy" id="2484750"/>
    <lineage>
        <taxon>Bacteria</taxon>
        <taxon>Pseudomonadati</taxon>
        <taxon>Pseudomonadota</taxon>
        <taxon>Alphaproteobacteria</taxon>
        <taxon>Sphingomonadales</taxon>
        <taxon>Sphingomonadaceae</taxon>
        <taxon>Sphingomonas</taxon>
    </lineage>
</organism>
<evidence type="ECO:0000313" key="2">
    <source>
        <dbReference type="EMBL" id="RZF66351.1"/>
    </source>
</evidence>
<feature type="chain" id="PRO_5020607700" evidence="1">
    <location>
        <begin position="25"/>
        <end position="139"/>
    </location>
</feature>
<keyword evidence="3" id="KW-1185">Reference proteome</keyword>
<evidence type="ECO:0000313" key="3">
    <source>
        <dbReference type="Proteomes" id="UP000292085"/>
    </source>
</evidence>
<keyword evidence="1" id="KW-0732">Signal</keyword>
<gene>
    <name evidence="2" type="ORF">EWE75_00315</name>
</gene>
<dbReference type="EMBL" id="SGIS01000001">
    <property type="protein sequence ID" value="RZF66351.1"/>
    <property type="molecule type" value="Genomic_DNA"/>
</dbReference>
<accession>A0A4Q6Y242</accession>
<evidence type="ECO:0000256" key="1">
    <source>
        <dbReference type="SAM" id="SignalP"/>
    </source>
</evidence>
<dbReference type="RefSeq" id="WP_130154711.1">
    <property type="nucleotide sequence ID" value="NZ_SGIS01000001.1"/>
</dbReference>
<dbReference type="Proteomes" id="UP000292085">
    <property type="component" value="Unassembled WGS sequence"/>
</dbReference>
<comment type="caution">
    <text evidence="2">The sequence shown here is derived from an EMBL/GenBank/DDBJ whole genome shotgun (WGS) entry which is preliminary data.</text>
</comment>
<dbReference type="OrthoDB" id="5956991at2"/>
<name>A0A4Q6Y242_9SPHN</name>
<reference evidence="2 3" key="1">
    <citation type="submission" date="2019-02" db="EMBL/GenBank/DDBJ databases">
        <authorList>
            <person name="Li Y."/>
        </authorList>
    </citation>
    <scope>NUCLEOTIDE SEQUENCE [LARGE SCALE GENOMIC DNA]</scope>
    <source>
        <strain evidence="2 3">3-7</strain>
    </source>
</reference>
<proteinExistence type="predicted"/>
<feature type="signal peptide" evidence="1">
    <location>
        <begin position="1"/>
        <end position="24"/>
    </location>
</feature>